<dbReference type="PANTHER" id="PTHR43094">
    <property type="entry name" value="AMINOTRANSFERASE"/>
    <property type="match status" value="1"/>
</dbReference>
<organism evidence="4 5">
    <name type="scientific">Desulfoscipio gibsoniae DSM 7213</name>
    <dbReference type="NCBI Taxonomy" id="767817"/>
    <lineage>
        <taxon>Bacteria</taxon>
        <taxon>Bacillati</taxon>
        <taxon>Bacillota</taxon>
        <taxon>Clostridia</taxon>
        <taxon>Eubacteriales</taxon>
        <taxon>Desulfallaceae</taxon>
        <taxon>Desulfoscipio</taxon>
    </lineage>
</organism>
<keyword evidence="4" id="KW-0808">Transferase</keyword>
<evidence type="ECO:0000256" key="1">
    <source>
        <dbReference type="ARBA" id="ARBA00008954"/>
    </source>
</evidence>
<dbReference type="CDD" id="cd00610">
    <property type="entry name" value="OAT_like"/>
    <property type="match status" value="1"/>
</dbReference>
<accession>R4KP16</accession>
<dbReference type="EMBL" id="CP003273">
    <property type="protein sequence ID" value="AGL02310.1"/>
    <property type="molecule type" value="Genomic_DNA"/>
</dbReference>
<dbReference type="PANTHER" id="PTHR43094:SF1">
    <property type="entry name" value="AMINOTRANSFERASE CLASS-III"/>
    <property type="match status" value="1"/>
</dbReference>
<keyword evidence="2 3" id="KW-0663">Pyridoxal phosphate</keyword>
<dbReference type="Proteomes" id="UP000013520">
    <property type="component" value="Chromosome"/>
</dbReference>
<dbReference type="PROSITE" id="PS00600">
    <property type="entry name" value="AA_TRANSFER_CLASS_3"/>
    <property type="match status" value="1"/>
</dbReference>
<evidence type="ECO:0000256" key="2">
    <source>
        <dbReference type="ARBA" id="ARBA00022898"/>
    </source>
</evidence>
<dbReference type="Gene3D" id="3.90.1150.10">
    <property type="entry name" value="Aspartate Aminotransferase, domain 1"/>
    <property type="match status" value="1"/>
</dbReference>
<dbReference type="PIRSF" id="PIRSF000521">
    <property type="entry name" value="Transaminase_4ab_Lys_Orn"/>
    <property type="match status" value="1"/>
</dbReference>
<evidence type="ECO:0000313" key="5">
    <source>
        <dbReference type="Proteomes" id="UP000013520"/>
    </source>
</evidence>
<protein>
    <submittedName>
        <fullName evidence="4">4-aminobutyrate aminotransferase family protein</fullName>
    </submittedName>
</protein>
<dbReference type="InterPro" id="IPR015421">
    <property type="entry name" value="PyrdxlP-dep_Trfase_major"/>
</dbReference>
<dbReference type="InterPro" id="IPR049704">
    <property type="entry name" value="Aminotrans_3_PPA_site"/>
</dbReference>
<keyword evidence="4" id="KW-0032">Aminotransferase</keyword>
<dbReference type="InterPro" id="IPR015424">
    <property type="entry name" value="PyrdxlP-dep_Trfase"/>
</dbReference>
<dbReference type="AlphaFoldDB" id="R4KP16"/>
<dbReference type="SUPFAM" id="SSF53383">
    <property type="entry name" value="PLP-dependent transferases"/>
    <property type="match status" value="1"/>
</dbReference>
<dbReference type="InterPro" id="IPR015422">
    <property type="entry name" value="PyrdxlP-dep_Trfase_small"/>
</dbReference>
<dbReference type="GO" id="GO:0030170">
    <property type="term" value="F:pyridoxal phosphate binding"/>
    <property type="evidence" value="ECO:0007669"/>
    <property type="project" value="InterPro"/>
</dbReference>
<proteinExistence type="inferred from homology"/>
<evidence type="ECO:0000256" key="3">
    <source>
        <dbReference type="RuleBase" id="RU003560"/>
    </source>
</evidence>
<dbReference type="InterPro" id="IPR005814">
    <property type="entry name" value="Aminotrans_3"/>
</dbReference>
<dbReference type="GO" id="GO:0008483">
    <property type="term" value="F:transaminase activity"/>
    <property type="evidence" value="ECO:0007669"/>
    <property type="project" value="UniProtKB-KW"/>
</dbReference>
<dbReference type="Pfam" id="PF00202">
    <property type="entry name" value="Aminotran_3"/>
    <property type="match status" value="1"/>
</dbReference>
<keyword evidence="5" id="KW-1185">Reference proteome</keyword>
<dbReference type="eggNOG" id="COG0160">
    <property type="taxonomic scope" value="Bacteria"/>
</dbReference>
<evidence type="ECO:0000313" key="4">
    <source>
        <dbReference type="EMBL" id="AGL02310.1"/>
    </source>
</evidence>
<comment type="similarity">
    <text evidence="1 3">Belongs to the class-III pyridoxal-phosphate-dependent aminotransferase family.</text>
</comment>
<sequence length="477" mass="52755">MAKIPESVDWKKVVEWDEKYYMHLDATKEEYQCVPVAAAEGNYLIMPDGTKLLDFFNQLYCVNAGQCNPRIQGAIREATERYGHLWEAYTTDYRAKAAKLLIEDILGADSWAGKVSFVSTGSEAVEKAMILAKLYKNRPNIITREYGYHGWTLGAGSATRLRGVRSGLSGAGNSNDVRSVPNHQAGGFYLAPAPNCFKCSLGHTYPECKMSDGKLPCVLATEYQIKSIGPDTVAAMISEVAFGAATIHPPKEYIPQIRQMTKDLDILWICDEVLTGFGRLGTWFAHQQYDVTPDIMTVAKGLVSSALPAGAVIVNKEIAEFMDEWRWWHVGTFSAHPVSMAAVVANLEYMLEVDIPKMAADAGEYFGNKLRELQEKHDCVGLVTGKGMLWQVEIVKNKKTKELFAPEDRHTTYSGDLSMYPSVFVRVKAIEKGVLIGGFAPNTLRIGASLNVAKDEMDQGIAALDYALGELDKYCTK</sequence>
<dbReference type="KEGG" id="dgi:Desgi_2914"/>
<dbReference type="RefSeq" id="WP_006520837.1">
    <property type="nucleotide sequence ID" value="NC_021184.1"/>
</dbReference>
<dbReference type="GO" id="GO:0005829">
    <property type="term" value="C:cytosol"/>
    <property type="evidence" value="ECO:0007669"/>
    <property type="project" value="TreeGrafter"/>
</dbReference>
<gene>
    <name evidence="4" type="ORF">Desgi_2914</name>
</gene>
<name>R4KP16_9FIRM</name>
<dbReference type="Gene3D" id="3.40.640.10">
    <property type="entry name" value="Type I PLP-dependent aspartate aminotransferase-like (Major domain)"/>
    <property type="match status" value="1"/>
</dbReference>
<dbReference type="HOGENOM" id="CLU_016922_4_0_9"/>
<reference evidence="4 5" key="1">
    <citation type="submission" date="2012-01" db="EMBL/GenBank/DDBJ databases">
        <title>Complete sequence of Desulfotomaculum gibsoniae DSM 7213.</title>
        <authorList>
            <consortium name="US DOE Joint Genome Institute"/>
            <person name="Lucas S."/>
            <person name="Han J."/>
            <person name="Lapidus A."/>
            <person name="Cheng J.-F."/>
            <person name="Goodwin L."/>
            <person name="Pitluck S."/>
            <person name="Peters L."/>
            <person name="Ovchinnikova G."/>
            <person name="Teshima H."/>
            <person name="Detter J.C."/>
            <person name="Han C."/>
            <person name="Tapia R."/>
            <person name="Land M."/>
            <person name="Hauser L."/>
            <person name="Kyrpides N."/>
            <person name="Ivanova N."/>
            <person name="Pagani I."/>
            <person name="Parshina S."/>
            <person name="Plugge C."/>
            <person name="Muyzer G."/>
            <person name="Kuever J."/>
            <person name="Ivanova A."/>
            <person name="Nazina T."/>
            <person name="Klenk H.-P."/>
            <person name="Brambilla E."/>
            <person name="Spring S."/>
            <person name="Stams A.F."/>
            <person name="Woyke T."/>
        </authorList>
    </citation>
    <scope>NUCLEOTIDE SEQUENCE [LARGE SCALE GENOMIC DNA]</scope>
    <source>
        <strain evidence="4 5">DSM 7213</strain>
    </source>
</reference>
<dbReference type="STRING" id="767817.Desgi_2914"/>